<keyword evidence="3" id="KW-1185">Reference proteome</keyword>
<feature type="region of interest" description="Disordered" evidence="1">
    <location>
        <begin position="1"/>
        <end position="28"/>
    </location>
</feature>
<reference evidence="2 3" key="1">
    <citation type="journal article" date="2015" name="Proc. Natl. Acad. Sci. U.S.A.">
        <title>The resurrection genome of Boea hygrometrica: A blueprint for survival of dehydration.</title>
        <authorList>
            <person name="Xiao L."/>
            <person name="Yang G."/>
            <person name="Zhang L."/>
            <person name="Yang X."/>
            <person name="Zhao S."/>
            <person name="Ji Z."/>
            <person name="Zhou Q."/>
            <person name="Hu M."/>
            <person name="Wang Y."/>
            <person name="Chen M."/>
            <person name="Xu Y."/>
            <person name="Jin H."/>
            <person name="Xiao X."/>
            <person name="Hu G."/>
            <person name="Bao F."/>
            <person name="Hu Y."/>
            <person name="Wan P."/>
            <person name="Li L."/>
            <person name="Deng X."/>
            <person name="Kuang T."/>
            <person name="Xiang C."/>
            <person name="Zhu J.K."/>
            <person name="Oliver M.J."/>
            <person name="He Y."/>
        </authorList>
    </citation>
    <scope>NUCLEOTIDE SEQUENCE [LARGE SCALE GENOMIC DNA]</scope>
    <source>
        <strain evidence="3">cv. XS01</strain>
    </source>
</reference>
<dbReference type="OrthoDB" id="913929at2759"/>
<name>A0A2Z7BWK0_9LAMI</name>
<evidence type="ECO:0000313" key="3">
    <source>
        <dbReference type="Proteomes" id="UP000250235"/>
    </source>
</evidence>
<accession>A0A2Z7BWK0</accession>
<dbReference type="EMBL" id="KV001408">
    <property type="protein sequence ID" value="KZV38951.1"/>
    <property type="molecule type" value="Genomic_DNA"/>
</dbReference>
<gene>
    <name evidence="2" type="ORF">F511_41434</name>
</gene>
<sequence>MTQPILPDRNEENHNSGNKPVQSYSRQSATNTAYTLNQGSNPRFKEGKIYSHQEYLNRKEKGLCYRCGEPCNPSHRCNNKSLRVAFLVDDDDEEPVELLEQEICAQGSDGDAISHECNALELSIYSIGGITQPQTMKLRGRVMGKEIVVMMDSGASRNFVS</sequence>
<protein>
    <submittedName>
        <fullName evidence="2">Uncharacterized protein</fullName>
    </submittedName>
</protein>
<dbReference type="AlphaFoldDB" id="A0A2Z7BWK0"/>
<evidence type="ECO:0000256" key="1">
    <source>
        <dbReference type="SAM" id="MobiDB-lite"/>
    </source>
</evidence>
<dbReference type="Proteomes" id="UP000250235">
    <property type="component" value="Unassembled WGS sequence"/>
</dbReference>
<feature type="compositionally biased region" description="Polar residues" evidence="1">
    <location>
        <begin position="15"/>
        <end position="28"/>
    </location>
</feature>
<proteinExistence type="predicted"/>
<organism evidence="2 3">
    <name type="scientific">Dorcoceras hygrometricum</name>
    <dbReference type="NCBI Taxonomy" id="472368"/>
    <lineage>
        <taxon>Eukaryota</taxon>
        <taxon>Viridiplantae</taxon>
        <taxon>Streptophyta</taxon>
        <taxon>Embryophyta</taxon>
        <taxon>Tracheophyta</taxon>
        <taxon>Spermatophyta</taxon>
        <taxon>Magnoliopsida</taxon>
        <taxon>eudicotyledons</taxon>
        <taxon>Gunneridae</taxon>
        <taxon>Pentapetalae</taxon>
        <taxon>asterids</taxon>
        <taxon>lamiids</taxon>
        <taxon>Lamiales</taxon>
        <taxon>Gesneriaceae</taxon>
        <taxon>Didymocarpoideae</taxon>
        <taxon>Trichosporeae</taxon>
        <taxon>Loxocarpinae</taxon>
        <taxon>Dorcoceras</taxon>
    </lineage>
</organism>
<evidence type="ECO:0000313" key="2">
    <source>
        <dbReference type="EMBL" id="KZV38951.1"/>
    </source>
</evidence>